<dbReference type="PANTHER" id="PTHR42760">
    <property type="entry name" value="SHORT-CHAIN DEHYDROGENASES/REDUCTASES FAMILY MEMBER"/>
    <property type="match status" value="1"/>
</dbReference>
<dbReference type="OrthoDB" id="9796652at2"/>
<proteinExistence type="inferred from homology"/>
<dbReference type="GO" id="GO:0030497">
    <property type="term" value="P:fatty acid elongation"/>
    <property type="evidence" value="ECO:0007669"/>
    <property type="project" value="TreeGrafter"/>
</dbReference>
<dbReference type="InterPro" id="IPR002347">
    <property type="entry name" value="SDR_fam"/>
</dbReference>
<dbReference type="Gene3D" id="3.40.50.720">
    <property type="entry name" value="NAD(P)-binding Rossmann-like Domain"/>
    <property type="match status" value="1"/>
</dbReference>
<organism evidence="2 3">
    <name type="scientific">Profundibacterium mesophilum KAUST100406-0324</name>
    <dbReference type="NCBI Taxonomy" id="1037889"/>
    <lineage>
        <taxon>Bacteria</taxon>
        <taxon>Pseudomonadati</taxon>
        <taxon>Pseudomonadota</taxon>
        <taxon>Alphaproteobacteria</taxon>
        <taxon>Rhodobacterales</taxon>
        <taxon>Roseobacteraceae</taxon>
        <taxon>Profundibacterium</taxon>
    </lineage>
</organism>
<dbReference type="SUPFAM" id="SSF51735">
    <property type="entry name" value="NAD(P)-binding Rossmann-fold domains"/>
    <property type="match status" value="1"/>
</dbReference>
<dbReference type="EC" id="1.1.1.125" evidence="2"/>
<dbReference type="AlphaFoldDB" id="A0A921NWY3"/>
<dbReference type="PRINTS" id="PR00080">
    <property type="entry name" value="SDRFAMILY"/>
</dbReference>
<protein>
    <submittedName>
        <fullName evidence="2">Short-chain dehydrogenasereductase</fullName>
        <ecNumber evidence="2">1.1.1.125</ecNumber>
    </submittedName>
</protein>
<evidence type="ECO:0000313" key="3">
    <source>
        <dbReference type="Proteomes" id="UP000698242"/>
    </source>
</evidence>
<gene>
    <name evidence="2" type="primary">gno</name>
    <name evidence="2" type="ORF">PMES_00509</name>
</gene>
<dbReference type="GO" id="GO:0008678">
    <property type="term" value="F:2-deoxy-D-gluconate 3-dehydrogenase activity"/>
    <property type="evidence" value="ECO:0007669"/>
    <property type="project" value="UniProtKB-EC"/>
</dbReference>
<accession>A0A921NWY3</accession>
<name>A0A921NWY3_9RHOB</name>
<dbReference type="PRINTS" id="PR00081">
    <property type="entry name" value="GDHRDH"/>
</dbReference>
<dbReference type="RefSeq" id="WP_159963957.1">
    <property type="nucleotide sequence ID" value="NZ_APKE01000007.1"/>
</dbReference>
<dbReference type="InterPro" id="IPR020904">
    <property type="entry name" value="Sc_DH/Rdtase_CS"/>
</dbReference>
<dbReference type="PANTHER" id="PTHR42760:SF135">
    <property type="entry name" value="BLL7886 PROTEIN"/>
    <property type="match status" value="1"/>
</dbReference>
<evidence type="ECO:0000256" key="1">
    <source>
        <dbReference type="ARBA" id="ARBA00006484"/>
    </source>
</evidence>
<sequence length="260" mass="26744">MTAGASDPATGRLSFDLSGRRALVTGASSGLGIHFAGVLAAHGAAVTLAARRHEKAAALASEITGSGGRADACALDVRDPDSVRDAFEGAPYDIVINNAGIAADGPALDTAEQDWQAVLDTDLGGVFRVSQAAARSLKAAGTPGSIVNIASITGHRVAGGLAAYAAAKAGVIQLTRALALEWARHRIRVNAICPGYIATEINRDFFEGEAGQALIRRIPMRRLGRMEELDAPLLMLASDHGSFITGSDIVVDGGHLVTSL</sequence>
<dbReference type="Proteomes" id="UP000698242">
    <property type="component" value="Unassembled WGS sequence"/>
</dbReference>
<reference evidence="2" key="1">
    <citation type="submission" date="2013-03" db="EMBL/GenBank/DDBJ databases">
        <title>Genome Sequence of the Profundibacterium mesophilum strain KAUST100406-0324T from Red Sea, a novel genus in the family Rhodobacteraceae.</title>
        <authorList>
            <person name="Essack M."/>
            <person name="Alam I."/>
            <person name="Lafi F."/>
            <person name="Alawi W."/>
            <person name="Kamanu F."/>
            <person name="Al-Suwailem A."/>
            <person name="Lee O.O."/>
            <person name="Xu Y."/>
            <person name="Bajic V."/>
            <person name="Qian P.-Y."/>
            <person name="Archer J."/>
        </authorList>
    </citation>
    <scope>NUCLEOTIDE SEQUENCE</scope>
    <source>
        <strain evidence="2">KAUST100406-0324</strain>
    </source>
</reference>
<dbReference type="EMBL" id="APKE01000007">
    <property type="protein sequence ID" value="KAF0677193.1"/>
    <property type="molecule type" value="Genomic_DNA"/>
</dbReference>
<dbReference type="InterPro" id="IPR036291">
    <property type="entry name" value="NAD(P)-bd_dom_sf"/>
</dbReference>
<dbReference type="FunFam" id="3.40.50.720:FF:000084">
    <property type="entry name" value="Short-chain dehydrogenase reductase"/>
    <property type="match status" value="1"/>
</dbReference>
<comment type="similarity">
    <text evidence="1">Belongs to the short-chain dehydrogenases/reductases (SDR) family.</text>
</comment>
<dbReference type="Pfam" id="PF13561">
    <property type="entry name" value="adh_short_C2"/>
    <property type="match status" value="1"/>
</dbReference>
<evidence type="ECO:0000313" key="2">
    <source>
        <dbReference type="EMBL" id="KAF0677193.1"/>
    </source>
</evidence>
<keyword evidence="2" id="KW-0560">Oxidoreductase</keyword>
<comment type="caution">
    <text evidence="2">The sequence shown here is derived from an EMBL/GenBank/DDBJ whole genome shotgun (WGS) entry which is preliminary data.</text>
</comment>
<keyword evidence="3" id="KW-1185">Reference proteome</keyword>
<dbReference type="PROSITE" id="PS00061">
    <property type="entry name" value="ADH_SHORT"/>
    <property type="match status" value="1"/>
</dbReference>